<name>A0AAV9JEG0_9PEZI</name>
<protein>
    <submittedName>
        <fullName evidence="1">Uncharacterized protein</fullName>
    </submittedName>
</protein>
<organism evidence="1 2">
    <name type="scientific">Oleoguttula mirabilis</name>
    <dbReference type="NCBI Taxonomy" id="1507867"/>
    <lineage>
        <taxon>Eukaryota</taxon>
        <taxon>Fungi</taxon>
        <taxon>Dikarya</taxon>
        <taxon>Ascomycota</taxon>
        <taxon>Pezizomycotina</taxon>
        <taxon>Dothideomycetes</taxon>
        <taxon>Dothideomycetidae</taxon>
        <taxon>Mycosphaerellales</taxon>
        <taxon>Teratosphaeriaceae</taxon>
        <taxon>Oleoguttula</taxon>
    </lineage>
</organism>
<gene>
    <name evidence="1" type="ORF">LTR36_005327</name>
</gene>
<keyword evidence="2" id="KW-1185">Reference proteome</keyword>
<sequence length="121" mass="13626">MAPSDLREQILANAAELMCKLNPDNAHHIKEHRLIVRRSGKGENRGYKAVIIDFAVIRIEGAKGASLQEALELLFDFTAEKLRDYVKDYEDMSFSRIKGEELRKEKGGARIAMKKAPVKVG</sequence>
<dbReference type="EMBL" id="JAVFHQ010000030">
    <property type="protein sequence ID" value="KAK4543682.1"/>
    <property type="molecule type" value="Genomic_DNA"/>
</dbReference>
<comment type="caution">
    <text evidence="1">The sequence shown here is derived from an EMBL/GenBank/DDBJ whole genome shotgun (WGS) entry which is preliminary data.</text>
</comment>
<dbReference type="AlphaFoldDB" id="A0AAV9JEG0"/>
<evidence type="ECO:0000313" key="1">
    <source>
        <dbReference type="EMBL" id="KAK4543682.1"/>
    </source>
</evidence>
<dbReference type="Proteomes" id="UP001324427">
    <property type="component" value="Unassembled WGS sequence"/>
</dbReference>
<reference evidence="1 2" key="1">
    <citation type="submission" date="2021-11" db="EMBL/GenBank/DDBJ databases">
        <title>Black yeast isolated from Biological Soil Crust.</title>
        <authorList>
            <person name="Kurbessoian T."/>
        </authorList>
    </citation>
    <scope>NUCLEOTIDE SEQUENCE [LARGE SCALE GENOMIC DNA]</scope>
    <source>
        <strain evidence="1 2">CCFEE 5522</strain>
    </source>
</reference>
<proteinExistence type="predicted"/>
<accession>A0AAV9JEG0</accession>
<evidence type="ECO:0000313" key="2">
    <source>
        <dbReference type="Proteomes" id="UP001324427"/>
    </source>
</evidence>